<protein>
    <recommendedName>
        <fullName evidence="3">Virulence protein</fullName>
    </recommendedName>
</protein>
<dbReference type="EMBL" id="JAAEJV010000006">
    <property type="protein sequence ID" value="MBF5058901.1"/>
    <property type="molecule type" value="Genomic_DNA"/>
</dbReference>
<dbReference type="Pfam" id="PF13310">
    <property type="entry name" value="Virulence_RhuM"/>
    <property type="match status" value="1"/>
</dbReference>
<dbReference type="Proteomes" id="UP001194714">
    <property type="component" value="Unassembled WGS sequence"/>
</dbReference>
<evidence type="ECO:0008006" key="3">
    <source>
        <dbReference type="Google" id="ProtNLM"/>
    </source>
</evidence>
<organism evidence="1 2">
    <name type="scientific">Candidatus Neptunichlamydia vexilliferae</name>
    <dbReference type="NCBI Taxonomy" id="1651774"/>
    <lineage>
        <taxon>Bacteria</taxon>
        <taxon>Pseudomonadati</taxon>
        <taxon>Chlamydiota</taxon>
        <taxon>Chlamydiia</taxon>
        <taxon>Parachlamydiales</taxon>
        <taxon>Simkaniaceae</taxon>
        <taxon>Candidatus Neptunichlamydia</taxon>
    </lineage>
</organism>
<gene>
    <name evidence="1" type="ORF">NEPTK9_000401</name>
</gene>
<reference evidence="1 2" key="1">
    <citation type="submission" date="2020-01" db="EMBL/GenBank/DDBJ databases">
        <title>Draft genome sequence of Cand. Neptunochlamydia vexilliferae K9.</title>
        <authorList>
            <person name="Schulz F."/>
            <person name="Koestlbacher S."/>
            <person name="Wascher F."/>
            <person name="Pizzetti I."/>
            <person name="Horn M."/>
        </authorList>
    </citation>
    <scope>NUCLEOTIDE SEQUENCE [LARGE SCALE GENOMIC DNA]</scope>
    <source>
        <strain evidence="1 2">K9</strain>
    </source>
</reference>
<dbReference type="RefSeq" id="WP_194847198.1">
    <property type="nucleotide sequence ID" value="NZ_JAAEJV010000006.1"/>
</dbReference>
<proteinExistence type="predicted"/>
<dbReference type="PANTHER" id="PTHR35810">
    <property type="entry name" value="CYTOPLASMIC PROTEIN-RELATED"/>
    <property type="match status" value="1"/>
</dbReference>
<dbReference type="InterPro" id="IPR011204">
    <property type="entry name" value="Virulence_RhuM-like"/>
</dbReference>
<keyword evidence="2" id="KW-1185">Reference proteome</keyword>
<accession>A0ABS0AXP7</accession>
<evidence type="ECO:0000313" key="2">
    <source>
        <dbReference type="Proteomes" id="UP001194714"/>
    </source>
</evidence>
<sequence length="102" mass="11886">MSQCEKVNKAYLDYAESQAKRRKTMTMGEWEEKLDAFLAFNERDLLDHAGQISAQVAEKLALEHYEEFDLKRREEEKKIADAEDTTLLEMLEAQAKLSEKSK</sequence>
<evidence type="ECO:0000313" key="1">
    <source>
        <dbReference type="EMBL" id="MBF5058901.1"/>
    </source>
</evidence>
<comment type="caution">
    <text evidence="1">The sequence shown here is derived from an EMBL/GenBank/DDBJ whole genome shotgun (WGS) entry which is preliminary data.</text>
</comment>
<dbReference type="PANTHER" id="PTHR35810:SF1">
    <property type="entry name" value="CYTOPLASMIC PROTEIN"/>
    <property type="match status" value="1"/>
</dbReference>
<name>A0ABS0AXP7_9BACT</name>